<feature type="transmembrane region" description="Helical" evidence="1">
    <location>
        <begin position="78"/>
        <end position="97"/>
    </location>
</feature>
<dbReference type="InterPro" id="IPR010297">
    <property type="entry name" value="DUF900_hydrolase"/>
</dbReference>
<dbReference type="AlphaFoldDB" id="A0AA36JEC0"/>
<dbReference type="SUPFAM" id="SSF53474">
    <property type="entry name" value="alpha/beta-Hydrolases"/>
    <property type="match status" value="1"/>
</dbReference>
<comment type="caution">
    <text evidence="2">The sequence shown here is derived from an EMBL/GenBank/DDBJ whole genome shotgun (WGS) entry which is preliminary data.</text>
</comment>
<organism evidence="2 3">
    <name type="scientific">Effrenium voratum</name>
    <dbReference type="NCBI Taxonomy" id="2562239"/>
    <lineage>
        <taxon>Eukaryota</taxon>
        <taxon>Sar</taxon>
        <taxon>Alveolata</taxon>
        <taxon>Dinophyceae</taxon>
        <taxon>Suessiales</taxon>
        <taxon>Symbiodiniaceae</taxon>
        <taxon>Effrenium</taxon>
    </lineage>
</organism>
<gene>
    <name evidence="2" type="ORF">EVOR1521_LOCUS26183</name>
</gene>
<keyword evidence="1" id="KW-0472">Membrane</keyword>
<dbReference type="EMBL" id="CAUJNA010003499">
    <property type="protein sequence ID" value="CAJ1403524.1"/>
    <property type="molecule type" value="Genomic_DNA"/>
</dbReference>
<sequence length="611" mass="68850">MSDVRVLEPDRAWYGLEEELRGSFFAMEARRQQRQAYGRQVARGVWSAFSEVAMFLGFALYGVAQLRSRLLGPPQEKLSYLALPVLMTLGIFALSVYRSATVQDNLPLMWGKTWIALLVVWELWLYEPPAPCKGGPVPPAPQTWLTVQEEIVLSVFLTLEAITLVIWFWMQKIYPWLAMHCHNTLALRFFWRVRPSRRREGYSYLPNGCCSVRRRHFKYTGDEDLHRQPHGKGLWQGDAYHGEIYDGFWQHGRPAVPFVSRCFGSGSISYGIKIGYGTCRLEQLSQLRWKPCRINGALRLGSVGIECSASGGFMAHLPQLVEQQHQRFATAAELVDELRGSIVALDAGSRDDDAVSLGSFRSDISGPVAALIFVHGFNCPVDWACMRLGQLLTLGKFSSKILPLVFSWPTGTLSSFFHVRPLLPDFAADLPRFLRLLSEAGLQEFHLMAHSMGCELVMAALPELHQAVPLQTISFCNPSCPFNSFQEQLVQLASLCQRLTLYCDRDDFALWAAELLGFQGPLLGRQTEPVPITFDAELTPKIDVVDCTSMDANINGIRHSYFDLNTNLVGDLLEHIQRGRPASRRSRLVRTSADSRSNVFSFLAPPVFVNW</sequence>
<dbReference type="Proteomes" id="UP001178507">
    <property type="component" value="Unassembled WGS sequence"/>
</dbReference>
<dbReference type="PANTHER" id="PTHR36513:SF1">
    <property type="entry name" value="TRANSMEMBRANE PROTEIN"/>
    <property type="match status" value="1"/>
</dbReference>
<keyword evidence="1" id="KW-1133">Transmembrane helix</keyword>
<evidence type="ECO:0000256" key="1">
    <source>
        <dbReference type="SAM" id="Phobius"/>
    </source>
</evidence>
<reference evidence="2" key="1">
    <citation type="submission" date="2023-08" db="EMBL/GenBank/DDBJ databases">
        <authorList>
            <person name="Chen Y."/>
            <person name="Shah S."/>
            <person name="Dougan E. K."/>
            <person name="Thang M."/>
            <person name="Chan C."/>
        </authorList>
    </citation>
    <scope>NUCLEOTIDE SEQUENCE</scope>
</reference>
<proteinExistence type="predicted"/>
<keyword evidence="3" id="KW-1185">Reference proteome</keyword>
<dbReference type="PANTHER" id="PTHR36513">
    <property type="entry name" value="ABC TRANSMEMBRANE TYPE-1 DOMAIN-CONTAINING PROTEIN"/>
    <property type="match status" value="1"/>
</dbReference>
<protein>
    <submittedName>
        <fullName evidence="2">Uncharacterized protein</fullName>
    </submittedName>
</protein>
<feature type="transmembrane region" description="Helical" evidence="1">
    <location>
        <begin position="151"/>
        <end position="170"/>
    </location>
</feature>
<dbReference type="InterPro" id="IPR029058">
    <property type="entry name" value="AB_hydrolase_fold"/>
</dbReference>
<feature type="transmembrane region" description="Helical" evidence="1">
    <location>
        <begin position="44"/>
        <end position="66"/>
    </location>
</feature>
<dbReference type="Pfam" id="PF05990">
    <property type="entry name" value="DUF900"/>
    <property type="match status" value="1"/>
</dbReference>
<evidence type="ECO:0000313" key="3">
    <source>
        <dbReference type="Proteomes" id="UP001178507"/>
    </source>
</evidence>
<dbReference type="Gene3D" id="3.40.50.1820">
    <property type="entry name" value="alpha/beta hydrolase"/>
    <property type="match status" value="1"/>
</dbReference>
<accession>A0AA36JEC0</accession>
<name>A0AA36JEC0_9DINO</name>
<keyword evidence="1" id="KW-0812">Transmembrane</keyword>
<evidence type="ECO:0000313" key="2">
    <source>
        <dbReference type="EMBL" id="CAJ1403524.1"/>
    </source>
</evidence>